<name>A0A0A9EXC4_ARUDO</name>
<dbReference type="AlphaFoldDB" id="A0A0A9EXC4"/>
<reference evidence="1" key="2">
    <citation type="journal article" date="2015" name="Data Brief">
        <title>Shoot transcriptome of the giant reed, Arundo donax.</title>
        <authorList>
            <person name="Barrero R.A."/>
            <person name="Guerrero F.D."/>
            <person name="Moolhuijzen P."/>
            <person name="Goolsby J.A."/>
            <person name="Tidwell J."/>
            <person name="Bellgard S.E."/>
            <person name="Bellgard M.I."/>
        </authorList>
    </citation>
    <scope>NUCLEOTIDE SEQUENCE</scope>
    <source>
        <tissue evidence="1">Shoot tissue taken approximately 20 cm above the soil surface</tissue>
    </source>
</reference>
<organism evidence="1">
    <name type="scientific">Arundo donax</name>
    <name type="common">Giant reed</name>
    <name type="synonym">Donax arundinaceus</name>
    <dbReference type="NCBI Taxonomy" id="35708"/>
    <lineage>
        <taxon>Eukaryota</taxon>
        <taxon>Viridiplantae</taxon>
        <taxon>Streptophyta</taxon>
        <taxon>Embryophyta</taxon>
        <taxon>Tracheophyta</taxon>
        <taxon>Spermatophyta</taxon>
        <taxon>Magnoliopsida</taxon>
        <taxon>Liliopsida</taxon>
        <taxon>Poales</taxon>
        <taxon>Poaceae</taxon>
        <taxon>PACMAD clade</taxon>
        <taxon>Arundinoideae</taxon>
        <taxon>Arundineae</taxon>
        <taxon>Arundo</taxon>
    </lineage>
</organism>
<dbReference type="EMBL" id="GBRH01195360">
    <property type="protein sequence ID" value="JAE02536.1"/>
    <property type="molecule type" value="Transcribed_RNA"/>
</dbReference>
<reference evidence="1" key="1">
    <citation type="submission" date="2014-09" db="EMBL/GenBank/DDBJ databases">
        <authorList>
            <person name="Magalhaes I.L.F."/>
            <person name="Oliveira U."/>
            <person name="Santos F.R."/>
            <person name="Vidigal T.H.D.A."/>
            <person name="Brescovit A.D."/>
            <person name="Santos A.J."/>
        </authorList>
    </citation>
    <scope>NUCLEOTIDE SEQUENCE</scope>
    <source>
        <tissue evidence="1">Shoot tissue taken approximately 20 cm above the soil surface</tissue>
    </source>
</reference>
<proteinExistence type="predicted"/>
<protein>
    <submittedName>
        <fullName evidence="1">Uncharacterized protein</fullName>
    </submittedName>
</protein>
<accession>A0A0A9EXC4</accession>
<evidence type="ECO:0000313" key="1">
    <source>
        <dbReference type="EMBL" id="JAE02536.1"/>
    </source>
</evidence>
<sequence>MKVCLFLLHVSSQQLIRLLQKLQCLFRESTLAMATWKISTGGIIPEICDI</sequence>